<reference evidence="6" key="1">
    <citation type="submission" date="2021-12" db="EMBL/GenBank/DDBJ databases">
        <authorList>
            <person name="King R."/>
        </authorList>
    </citation>
    <scope>NUCLEOTIDE SEQUENCE</scope>
</reference>
<evidence type="ECO:0000256" key="2">
    <source>
        <dbReference type="SAM" id="Coils"/>
    </source>
</evidence>
<feature type="region of interest" description="Disordered" evidence="3">
    <location>
        <begin position="909"/>
        <end position="963"/>
    </location>
</feature>
<dbReference type="Gene3D" id="1.10.10.440">
    <property type="entry name" value="FF domain"/>
    <property type="match status" value="6"/>
</dbReference>
<feature type="compositionally biased region" description="Gly residues" evidence="3">
    <location>
        <begin position="78"/>
        <end position="100"/>
    </location>
</feature>
<dbReference type="EMBL" id="OU963871">
    <property type="protein sequence ID" value="CAH0763000.1"/>
    <property type="molecule type" value="Genomic_DNA"/>
</dbReference>
<proteinExistence type="predicted"/>
<feature type="domain" description="WW" evidence="4">
    <location>
        <begin position="431"/>
        <end position="458"/>
    </location>
</feature>
<feature type="compositionally biased region" description="Pro residues" evidence="3">
    <location>
        <begin position="169"/>
        <end position="185"/>
    </location>
</feature>
<feature type="compositionally biased region" description="Acidic residues" evidence="3">
    <location>
        <begin position="8"/>
        <end position="35"/>
    </location>
</feature>
<feature type="compositionally biased region" description="Basic and acidic residues" evidence="3">
    <location>
        <begin position="942"/>
        <end position="963"/>
    </location>
</feature>
<organism evidence="6 7">
    <name type="scientific">Bemisia tabaci</name>
    <name type="common">Sweetpotato whitefly</name>
    <name type="synonym">Aleurodes tabaci</name>
    <dbReference type="NCBI Taxonomy" id="7038"/>
    <lineage>
        <taxon>Eukaryota</taxon>
        <taxon>Metazoa</taxon>
        <taxon>Ecdysozoa</taxon>
        <taxon>Arthropoda</taxon>
        <taxon>Hexapoda</taxon>
        <taxon>Insecta</taxon>
        <taxon>Pterygota</taxon>
        <taxon>Neoptera</taxon>
        <taxon>Paraneoptera</taxon>
        <taxon>Hemiptera</taxon>
        <taxon>Sternorrhyncha</taxon>
        <taxon>Aleyrodoidea</taxon>
        <taxon>Aleyrodidae</taxon>
        <taxon>Aleyrodinae</taxon>
        <taxon>Bemisia</taxon>
    </lineage>
</organism>
<feature type="domain" description="WW" evidence="4">
    <location>
        <begin position="249"/>
        <end position="276"/>
    </location>
</feature>
<feature type="compositionally biased region" description="Low complexity" evidence="3">
    <location>
        <begin position="107"/>
        <end position="117"/>
    </location>
</feature>
<dbReference type="InterPro" id="IPR045148">
    <property type="entry name" value="TCRG1-like"/>
</dbReference>
<dbReference type="FunFam" id="1.10.10.440:FF:000005">
    <property type="entry name" value="Transcription elongation regulator 1 (CA150)"/>
    <property type="match status" value="1"/>
</dbReference>
<feature type="region of interest" description="Disordered" evidence="3">
    <location>
        <begin position="1166"/>
        <end position="1195"/>
    </location>
</feature>
<feature type="domain" description="WW" evidence="4">
    <location>
        <begin position="596"/>
        <end position="625"/>
    </location>
</feature>
<dbReference type="GO" id="GO:0005634">
    <property type="term" value="C:nucleus"/>
    <property type="evidence" value="ECO:0007669"/>
    <property type="project" value="TreeGrafter"/>
</dbReference>
<dbReference type="SMART" id="SM00456">
    <property type="entry name" value="WW"/>
    <property type="match status" value="3"/>
</dbReference>
<keyword evidence="2" id="KW-0175">Coiled coil</keyword>
<feature type="domain" description="FF" evidence="5">
    <location>
        <begin position="778"/>
        <end position="833"/>
    </location>
</feature>
<dbReference type="SUPFAM" id="SSF81698">
    <property type="entry name" value="FF domain"/>
    <property type="match status" value="5"/>
</dbReference>
<feature type="compositionally biased region" description="Polar residues" evidence="3">
    <location>
        <begin position="542"/>
        <end position="559"/>
    </location>
</feature>
<dbReference type="AlphaFoldDB" id="A0A9P0FZG5"/>
<dbReference type="PANTHER" id="PTHR15377">
    <property type="entry name" value="TRANSCRIPTION ELONGATION REGULATOR 1"/>
    <property type="match status" value="1"/>
</dbReference>
<evidence type="ECO:0000256" key="3">
    <source>
        <dbReference type="SAM" id="MobiDB-lite"/>
    </source>
</evidence>
<feature type="region of interest" description="Disordered" evidence="3">
    <location>
        <begin position="484"/>
        <end position="597"/>
    </location>
</feature>
<evidence type="ECO:0000313" key="7">
    <source>
        <dbReference type="Proteomes" id="UP001152759"/>
    </source>
</evidence>
<feature type="domain" description="FF" evidence="5">
    <location>
        <begin position="846"/>
        <end position="901"/>
    </location>
</feature>
<dbReference type="PROSITE" id="PS50020">
    <property type="entry name" value="WW_DOMAIN_2"/>
    <property type="match status" value="3"/>
</dbReference>
<feature type="region of interest" description="Disordered" evidence="3">
    <location>
        <begin position="309"/>
        <end position="378"/>
    </location>
</feature>
<evidence type="ECO:0008006" key="8">
    <source>
        <dbReference type="Google" id="ProtNLM"/>
    </source>
</evidence>
<dbReference type="PROSITE" id="PS01159">
    <property type="entry name" value="WW_DOMAIN_1"/>
    <property type="match status" value="1"/>
</dbReference>
<protein>
    <recommendedName>
        <fullName evidence="8">Transcription elongation regulator 1</fullName>
    </recommendedName>
</protein>
<dbReference type="FunFam" id="1.10.10.440:FF:000001">
    <property type="entry name" value="Transcription elongation regulator 1 like"/>
    <property type="match status" value="1"/>
</dbReference>
<dbReference type="SUPFAM" id="SSF51045">
    <property type="entry name" value="WW domain"/>
    <property type="match status" value="3"/>
</dbReference>
<evidence type="ECO:0000256" key="1">
    <source>
        <dbReference type="ARBA" id="ARBA00022737"/>
    </source>
</evidence>
<feature type="compositionally biased region" description="Basic and acidic residues" evidence="3">
    <location>
        <begin position="513"/>
        <end position="541"/>
    </location>
</feature>
<evidence type="ECO:0000313" key="6">
    <source>
        <dbReference type="EMBL" id="CAH0763000.1"/>
    </source>
</evidence>
<keyword evidence="7" id="KW-1185">Reference proteome</keyword>
<evidence type="ECO:0000259" key="4">
    <source>
        <dbReference type="PROSITE" id="PS50020"/>
    </source>
</evidence>
<feature type="compositionally biased region" description="Low complexity" evidence="3">
    <location>
        <begin position="322"/>
        <end position="335"/>
    </location>
</feature>
<dbReference type="FunFam" id="1.10.10.440:FF:000029">
    <property type="entry name" value="Uncharacterized protein, isoform B"/>
    <property type="match status" value="1"/>
</dbReference>
<dbReference type="Pfam" id="PF00397">
    <property type="entry name" value="WW"/>
    <property type="match status" value="2"/>
</dbReference>
<gene>
    <name evidence="6" type="ORF">BEMITA_LOCUS3071</name>
</gene>
<dbReference type="InterPro" id="IPR057565">
    <property type="entry name" value="WW_TCRG1_3rd"/>
</dbReference>
<dbReference type="InterPro" id="IPR001202">
    <property type="entry name" value="WW_dom"/>
</dbReference>
<feature type="compositionally biased region" description="Basic and acidic residues" evidence="3">
    <location>
        <begin position="564"/>
        <end position="586"/>
    </location>
</feature>
<dbReference type="Proteomes" id="UP001152759">
    <property type="component" value="Chromosome 10"/>
</dbReference>
<feature type="domain" description="FF" evidence="5">
    <location>
        <begin position="713"/>
        <end position="766"/>
    </location>
</feature>
<dbReference type="GO" id="GO:0003712">
    <property type="term" value="F:transcription coregulator activity"/>
    <property type="evidence" value="ECO:0007669"/>
    <property type="project" value="TreeGrafter"/>
</dbReference>
<feature type="compositionally biased region" description="Polar residues" evidence="3">
    <location>
        <begin position="484"/>
        <end position="500"/>
    </location>
</feature>
<evidence type="ECO:0000259" key="5">
    <source>
        <dbReference type="PROSITE" id="PS51676"/>
    </source>
</evidence>
<dbReference type="PROSITE" id="PS51676">
    <property type="entry name" value="FF"/>
    <property type="match status" value="4"/>
</dbReference>
<dbReference type="PANTHER" id="PTHR15377:SF3">
    <property type="entry name" value="WW DOMAIN-CONTAINING PROTEIN"/>
    <property type="match status" value="1"/>
</dbReference>
<name>A0A9P0FZG5_BEMTA</name>
<feature type="compositionally biased region" description="Basic and acidic residues" evidence="3">
    <location>
        <begin position="36"/>
        <end position="50"/>
    </location>
</feature>
<feature type="region of interest" description="Disordered" evidence="3">
    <location>
        <begin position="1"/>
        <end position="133"/>
    </location>
</feature>
<dbReference type="SMART" id="SM00441">
    <property type="entry name" value="FF"/>
    <property type="match status" value="6"/>
</dbReference>
<dbReference type="InterPro" id="IPR036517">
    <property type="entry name" value="FF_domain_sf"/>
</dbReference>
<feature type="compositionally biased region" description="Basic and acidic residues" evidence="3">
    <location>
        <begin position="909"/>
        <end position="931"/>
    </location>
</feature>
<dbReference type="FunFam" id="1.10.10.440:FF:000006">
    <property type="entry name" value="Transcription elongation regulator 1 (CA150)"/>
    <property type="match status" value="1"/>
</dbReference>
<feature type="region of interest" description="Disordered" evidence="3">
    <location>
        <begin position="153"/>
        <end position="188"/>
    </location>
</feature>
<dbReference type="FunFam" id="2.20.70.10:FF:000049">
    <property type="entry name" value="Transcription elongation regulator 1-like"/>
    <property type="match status" value="1"/>
</dbReference>
<feature type="domain" description="FF" evidence="5">
    <location>
        <begin position="1044"/>
        <end position="1101"/>
    </location>
</feature>
<keyword evidence="1" id="KW-0677">Repeat</keyword>
<dbReference type="Pfam" id="PF01846">
    <property type="entry name" value="FF"/>
    <property type="match status" value="5"/>
</dbReference>
<dbReference type="InterPro" id="IPR036020">
    <property type="entry name" value="WW_dom_sf"/>
</dbReference>
<feature type="compositionally biased region" description="Pro residues" evidence="3">
    <location>
        <begin position="352"/>
        <end position="373"/>
    </location>
</feature>
<sequence length="1195" mass="133726">MTRGKGDFEDEEYDEEGDNEEMNYNDGDDGDDDDYGDHGPPDDGDFEFRRFPMRGRGRGGFRARGRGMHRGRGDFRGGFRGRGFGPRGPGFRGGPGGPFGPRGPRFRGGPPNWDGPPNWGPPPPGMMGPGGPGMCPPPNHMMMNNGQGPMGMGPPFGPPPGMGPQGGPGGPPPGMMGPGGPPPMNGPGMMGGPMNRMPPPNMGMPPPNMGQPPMGGMPPMNMPPPGGAMSMAPNGMSGMSELDFSGEIWVETKSGEGKSYYYNARTRETTWTKPEGGEVKIISQEQVEQMAQAARMTGQTGAIGAAATTESGDATKPDDLNNSTTNQSSDSDFSQIQGPPPGMTPFGAPAPFGGPPPFGMPPPGFGGPGPGPGQYPGWGMTPPTAQPISGQPVMNPVAAQANAVPNEAPAAAVAAPSSQIDPEILARAAEWTEHKAPDGRFYYFNAKLGSSVWEKPQALKDLETAKLAAAQGISVSSSAVITGSASLNSGVKVNDVTSSPAIEETKPALMNGRLKDDHDDGEDHRDDSNSDSESHKKEWEHSTSTGNAFNSSATATSTGAVDEASAKKNEEEEKAKEAQKAQDRSKPVSSTPIPGTPWCVVWTGDGRVFFYNPSSRTSVWERPEDLQNRPDVDKLVSTPPEVVSTTAATENKEAVKREHEADLDSSAAKKPKLETAAVKEEETKVEKKQIDIGKEAAMEAEVRAARERAIVPLEIRINSFREMLTEKEVSAFSTWEKELHKIVFDPRYLLLTSKERKQVFEKYVKERAEEERKEKRNKMKERKDQFRKLMEEANLHGKSSFADFAQKFSRDERFKNLEKMREREGLFNEYLLEVRKREKEEKSQRRDQVRKDFFALLRESSEVTRHSRWSEVKKKLDNDSRYRAVDSSSTREDWFREYIKILKDERKREKEKDRDKDKKDRDRKEDSKEKDAESDEGAVNSESEREQREAEKQARVEASLRERQKEVERTLAVHLRDRDNEREQHKHDEAVQHFNALLADLVRNSELAWREAKRQLRKDHRWDLAELLSRDEKEKLFNEHIELLSKKKKEKFRQLLDETSEVKLSSNWKDVKKLIKDDPRYSKISWSDRKLEREFKDYVKDKLADAKTNIKELLMETKHLTYKSRELIRENEAHMQEVEEILKKDRRYLVLDHLPEERTELVLSYLDELEQRGPPPPPTASDPSRRGGINVKPQL</sequence>
<dbReference type="Gene3D" id="2.20.70.10">
    <property type="match status" value="3"/>
</dbReference>
<accession>A0A9P0FZG5</accession>
<feature type="coiled-coil region" evidence="2">
    <location>
        <begin position="765"/>
        <end position="796"/>
    </location>
</feature>
<feature type="coiled-coil region" evidence="2">
    <location>
        <begin position="1096"/>
        <end position="1144"/>
    </location>
</feature>
<dbReference type="Pfam" id="PF23517">
    <property type="entry name" value="WW_TCERG1"/>
    <property type="match status" value="1"/>
</dbReference>
<dbReference type="GO" id="GO:0070063">
    <property type="term" value="F:RNA polymerase binding"/>
    <property type="evidence" value="ECO:0007669"/>
    <property type="project" value="InterPro"/>
</dbReference>
<dbReference type="CDD" id="cd00201">
    <property type="entry name" value="WW"/>
    <property type="match status" value="3"/>
</dbReference>
<dbReference type="InterPro" id="IPR002713">
    <property type="entry name" value="FF_domain"/>
</dbReference>
<feature type="compositionally biased region" description="Basic residues" evidence="3">
    <location>
        <begin position="51"/>
        <end position="70"/>
    </location>
</feature>